<dbReference type="KEGG" id="tom:BWR18_00985"/>
<evidence type="ECO:0000313" key="3">
    <source>
        <dbReference type="Proteomes" id="UP000186336"/>
    </source>
</evidence>
<keyword evidence="3" id="KW-1185">Reference proteome</keyword>
<evidence type="ECO:0000313" key="2">
    <source>
        <dbReference type="EMBL" id="APX10432.1"/>
    </source>
</evidence>
<gene>
    <name evidence="2" type="ORF">BWR18_00985</name>
</gene>
<proteinExistence type="predicted"/>
<dbReference type="STRING" id="299262.BWR18_00985"/>
<protein>
    <submittedName>
        <fullName evidence="2">Uncharacterized protein</fullName>
    </submittedName>
</protein>
<name>A0A1P8MQY9_9RHOB</name>
<dbReference type="EMBL" id="CP019312">
    <property type="protein sequence ID" value="APX10432.1"/>
    <property type="molecule type" value="Genomic_DNA"/>
</dbReference>
<sequence>MRRTGLIIAALSVLAACSASRPNVPVQENFPPVGLASTAVWLEQRQALSSEARLGAAQAQAATVPDARLQSASSTVSVPERARPNTRQARAVQAFRDICVASVSDVSRLPMRMLAVNLRDFDGPARNRTNSTGGQVLVGGIPDGPIRTQTEVNTAGGDRALCGVSTISVGSRAIAQEKIGTLADAGFRLEPTQTRGRAQQSWQIVGAPAGTTLNVRTTGLGAGAWIAWR</sequence>
<dbReference type="AlphaFoldDB" id="A0A1P8MQY9"/>
<organism evidence="2 3">
    <name type="scientific">Tateyamaria omphalii</name>
    <dbReference type="NCBI Taxonomy" id="299262"/>
    <lineage>
        <taxon>Bacteria</taxon>
        <taxon>Pseudomonadati</taxon>
        <taxon>Pseudomonadota</taxon>
        <taxon>Alphaproteobacteria</taxon>
        <taxon>Rhodobacterales</taxon>
        <taxon>Roseobacteraceae</taxon>
        <taxon>Tateyamaria</taxon>
    </lineage>
</organism>
<dbReference type="Proteomes" id="UP000186336">
    <property type="component" value="Chromosome"/>
</dbReference>
<reference evidence="2 3" key="1">
    <citation type="submission" date="2017-01" db="EMBL/GenBank/DDBJ databases">
        <title>Complete genome of Tateyamaria omphalii DOK1-4 isolated from seawater in Dokdo.</title>
        <authorList>
            <person name="Kim J.H."/>
            <person name="Chi W.-J."/>
        </authorList>
    </citation>
    <scope>NUCLEOTIDE SEQUENCE [LARGE SCALE GENOMIC DNA]</scope>
    <source>
        <strain evidence="2 3">DOK1-4</strain>
    </source>
</reference>
<evidence type="ECO:0000256" key="1">
    <source>
        <dbReference type="SAM" id="SignalP"/>
    </source>
</evidence>
<keyword evidence="1" id="KW-0732">Signal</keyword>
<feature type="signal peptide" evidence="1">
    <location>
        <begin position="1"/>
        <end position="21"/>
    </location>
</feature>
<accession>A0A1P8MQY9</accession>
<dbReference type="OrthoDB" id="9871115at2"/>
<dbReference type="PROSITE" id="PS51257">
    <property type="entry name" value="PROKAR_LIPOPROTEIN"/>
    <property type="match status" value="1"/>
</dbReference>
<feature type="chain" id="PRO_5010209905" evidence="1">
    <location>
        <begin position="22"/>
        <end position="229"/>
    </location>
</feature>
<dbReference type="RefSeq" id="WP_076626296.1">
    <property type="nucleotide sequence ID" value="NZ_CP019312.1"/>
</dbReference>